<protein>
    <submittedName>
        <fullName evidence="1">Uncharacterized protein</fullName>
    </submittedName>
</protein>
<reference evidence="1" key="2">
    <citation type="journal article" date="2020" name="Nat. Commun.">
        <title>Large-scale genome sequencing of mycorrhizal fungi provides insights into the early evolution of symbiotic traits.</title>
        <authorList>
            <person name="Miyauchi S."/>
            <person name="Kiss E."/>
            <person name="Kuo A."/>
            <person name="Drula E."/>
            <person name="Kohler A."/>
            <person name="Sanchez-Garcia M."/>
            <person name="Morin E."/>
            <person name="Andreopoulos B."/>
            <person name="Barry K.W."/>
            <person name="Bonito G."/>
            <person name="Buee M."/>
            <person name="Carver A."/>
            <person name="Chen C."/>
            <person name="Cichocki N."/>
            <person name="Clum A."/>
            <person name="Culley D."/>
            <person name="Crous P.W."/>
            <person name="Fauchery L."/>
            <person name="Girlanda M."/>
            <person name="Hayes R.D."/>
            <person name="Keri Z."/>
            <person name="LaButti K."/>
            <person name="Lipzen A."/>
            <person name="Lombard V."/>
            <person name="Magnuson J."/>
            <person name="Maillard F."/>
            <person name="Murat C."/>
            <person name="Nolan M."/>
            <person name="Ohm R.A."/>
            <person name="Pangilinan J."/>
            <person name="Pereira M.F."/>
            <person name="Perotto S."/>
            <person name="Peter M."/>
            <person name="Pfister S."/>
            <person name="Riley R."/>
            <person name="Sitrit Y."/>
            <person name="Stielow J.B."/>
            <person name="Szollosi G."/>
            <person name="Zifcakova L."/>
            <person name="Stursova M."/>
            <person name="Spatafora J.W."/>
            <person name="Tedersoo L."/>
            <person name="Vaario L.M."/>
            <person name="Yamada A."/>
            <person name="Yan M."/>
            <person name="Wang P."/>
            <person name="Xu J."/>
            <person name="Bruns T."/>
            <person name="Baldrian P."/>
            <person name="Vilgalys R."/>
            <person name="Dunand C."/>
            <person name="Henrissat B."/>
            <person name="Grigoriev I.V."/>
            <person name="Hibbett D."/>
            <person name="Nagy L.G."/>
            <person name="Martin F.M."/>
        </authorList>
    </citation>
    <scope>NUCLEOTIDE SEQUENCE</scope>
    <source>
        <strain evidence="1">BED1</strain>
    </source>
</reference>
<proteinExistence type="predicted"/>
<accession>A0AAD4G7M0</accession>
<evidence type="ECO:0000313" key="1">
    <source>
        <dbReference type="EMBL" id="KAF8423770.1"/>
    </source>
</evidence>
<gene>
    <name evidence="1" type="ORF">L210DRAFT_2131820</name>
</gene>
<dbReference type="EMBL" id="WHUW01000111">
    <property type="protein sequence ID" value="KAF8423770.1"/>
    <property type="molecule type" value="Genomic_DNA"/>
</dbReference>
<name>A0AAD4G7M0_BOLED</name>
<evidence type="ECO:0000313" key="2">
    <source>
        <dbReference type="Proteomes" id="UP001194468"/>
    </source>
</evidence>
<dbReference type="AlphaFoldDB" id="A0AAD4G7M0"/>
<dbReference type="Proteomes" id="UP001194468">
    <property type="component" value="Unassembled WGS sequence"/>
</dbReference>
<keyword evidence="2" id="KW-1185">Reference proteome</keyword>
<reference evidence="1" key="1">
    <citation type="submission" date="2019-10" db="EMBL/GenBank/DDBJ databases">
        <authorList>
            <consortium name="DOE Joint Genome Institute"/>
            <person name="Kuo A."/>
            <person name="Miyauchi S."/>
            <person name="Kiss E."/>
            <person name="Drula E."/>
            <person name="Kohler A."/>
            <person name="Sanchez-Garcia M."/>
            <person name="Andreopoulos B."/>
            <person name="Barry K.W."/>
            <person name="Bonito G."/>
            <person name="Buee M."/>
            <person name="Carver A."/>
            <person name="Chen C."/>
            <person name="Cichocki N."/>
            <person name="Clum A."/>
            <person name="Culley D."/>
            <person name="Crous P.W."/>
            <person name="Fauchery L."/>
            <person name="Girlanda M."/>
            <person name="Hayes R."/>
            <person name="Keri Z."/>
            <person name="LaButti K."/>
            <person name="Lipzen A."/>
            <person name="Lombard V."/>
            <person name="Magnuson J."/>
            <person name="Maillard F."/>
            <person name="Morin E."/>
            <person name="Murat C."/>
            <person name="Nolan M."/>
            <person name="Ohm R."/>
            <person name="Pangilinan J."/>
            <person name="Pereira M."/>
            <person name="Perotto S."/>
            <person name="Peter M."/>
            <person name="Riley R."/>
            <person name="Sitrit Y."/>
            <person name="Stielow B."/>
            <person name="Szollosi G."/>
            <person name="Zifcakova L."/>
            <person name="Stursova M."/>
            <person name="Spatafora J.W."/>
            <person name="Tedersoo L."/>
            <person name="Vaario L.-M."/>
            <person name="Yamada A."/>
            <person name="Yan M."/>
            <person name="Wang P."/>
            <person name="Xu J."/>
            <person name="Bruns T."/>
            <person name="Baldrian P."/>
            <person name="Vilgalys R."/>
            <person name="Henrissat B."/>
            <person name="Grigoriev I.V."/>
            <person name="Hibbett D."/>
            <person name="Nagy L.G."/>
            <person name="Martin F.M."/>
        </authorList>
    </citation>
    <scope>NUCLEOTIDE SEQUENCE</scope>
    <source>
        <strain evidence="1">BED1</strain>
    </source>
</reference>
<organism evidence="1 2">
    <name type="scientific">Boletus edulis BED1</name>
    <dbReference type="NCBI Taxonomy" id="1328754"/>
    <lineage>
        <taxon>Eukaryota</taxon>
        <taxon>Fungi</taxon>
        <taxon>Dikarya</taxon>
        <taxon>Basidiomycota</taxon>
        <taxon>Agaricomycotina</taxon>
        <taxon>Agaricomycetes</taxon>
        <taxon>Agaricomycetidae</taxon>
        <taxon>Boletales</taxon>
        <taxon>Boletineae</taxon>
        <taxon>Boletaceae</taxon>
        <taxon>Boletoideae</taxon>
        <taxon>Boletus</taxon>
    </lineage>
</organism>
<comment type="caution">
    <text evidence="1">The sequence shown here is derived from an EMBL/GenBank/DDBJ whole genome shotgun (WGS) entry which is preliminary data.</text>
</comment>
<sequence>MVHCIQGHHFTPSMPGWTLVDTHPTLGRTFQRPLDVLELWLFWDGRLDGATDGLQYFELRLLNLNGPHDADRVSEGNVVKAWLSTKRRYPLAGASVRCADPSPSNSWQVQTQPRTTVRNLPQSHTLSSGNMILLSFHMKLSLGI</sequence>